<evidence type="ECO:0000256" key="9">
    <source>
        <dbReference type="ARBA" id="ARBA00022989"/>
    </source>
</evidence>
<feature type="transmembrane region" description="Helical" evidence="11">
    <location>
        <begin position="153"/>
        <end position="173"/>
    </location>
</feature>
<dbReference type="GO" id="GO:0016020">
    <property type="term" value="C:membrane"/>
    <property type="evidence" value="ECO:0007669"/>
    <property type="project" value="InterPro"/>
</dbReference>
<dbReference type="Gene3D" id="3.40.50.300">
    <property type="entry name" value="P-loop containing nucleotide triphosphate hydrolases"/>
    <property type="match status" value="1"/>
</dbReference>
<comment type="subcellular location">
    <subcellularLocation>
        <location evidence="1">Endomembrane system</location>
        <topology evidence="1">Multi-pass membrane protein</topology>
    </subcellularLocation>
</comment>
<dbReference type="InterPro" id="IPR003439">
    <property type="entry name" value="ABC_transporter-like_ATP-bd"/>
</dbReference>
<keyword evidence="4 11" id="KW-0812">Transmembrane</keyword>
<organism evidence="14 15">
    <name type="scientific">Oncorhynchus tshawytscha</name>
    <name type="common">Chinook salmon</name>
    <name type="synonym">Salmo tshawytscha</name>
    <dbReference type="NCBI Taxonomy" id="74940"/>
    <lineage>
        <taxon>Eukaryota</taxon>
        <taxon>Metazoa</taxon>
        <taxon>Chordata</taxon>
        <taxon>Craniata</taxon>
        <taxon>Vertebrata</taxon>
        <taxon>Euteleostomi</taxon>
        <taxon>Actinopterygii</taxon>
        <taxon>Neopterygii</taxon>
        <taxon>Teleostei</taxon>
        <taxon>Protacanthopterygii</taxon>
        <taxon>Salmoniformes</taxon>
        <taxon>Salmonidae</taxon>
        <taxon>Salmoninae</taxon>
        <taxon>Oncorhynchus</taxon>
    </lineage>
</organism>
<dbReference type="GeneTree" id="ENSGT00940000159023"/>
<dbReference type="SUPFAM" id="SSF90123">
    <property type="entry name" value="ABC transporter transmembrane region"/>
    <property type="match status" value="1"/>
</dbReference>
<dbReference type="InterPro" id="IPR003593">
    <property type="entry name" value="AAA+_ATPase"/>
</dbReference>
<dbReference type="Ensembl" id="ENSOTST00005143289.1">
    <property type="protein sequence ID" value="ENSOTSP00005130877.1"/>
    <property type="gene ID" value="ENSOTSG00005016202.2"/>
</dbReference>
<dbReference type="GO" id="GO:0015421">
    <property type="term" value="F:ABC-type oligopeptide transporter activity"/>
    <property type="evidence" value="ECO:0007669"/>
    <property type="project" value="TreeGrafter"/>
</dbReference>
<reference evidence="14" key="3">
    <citation type="submission" date="2025-09" db="UniProtKB">
        <authorList>
            <consortium name="Ensembl"/>
        </authorList>
    </citation>
    <scope>IDENTIFICATION</scope>
</reference>
<evidence type="ECO:0000256" key="5">
    <source>
        <dbReference type="ARBA" id="ARBA00022741"/>
    </source>
</evidence>
<dbReference type="InterPro" id="IPR039421">
    <property type="entry name" value="Type_1_exporter"/>
</dbReference>
<dbReference type="Pfam" id="PF00005">
    <property type="entry name" value="ABC_tran"/>
    <property type="match status" value="1"/>
</dbReference>
<dbReference type="InterPro" id="IPR017871">
    <property type="entry name" value="ABC_transporter-like_CS"/>
</dbReference>
<feature type="transmembrane region" description="Helical" evidence="11">
    <location>
        <begin position="238"/>
        <end position="259"/>
    </location>
</feature>
<dbReference type="Proteomes" id="UP000694402">
    <property type="component" value="Unassembled WGS sequence"/>
</dbReference>
<evidence type="ECO:0000313" key="14">
    <source>
        <dbReference type="Ensembl" id="ENSOTSP00005130877.1"/>
    </source>
</evidence>
<comment type="similarity">
    <text evidence="2">Belongs to the ABC transporter superfamily. ABCB family. MHC peptide exporter (TC 3.A.1.209) subfamily.</text>
</comment>
<evidence type="ECO:0000256" key="11">
    <source>
        <dbReference type="SAM" id="Phobius"/>
    </source>
</evidence>
<evidence type="ECO:0000256" key="4">
    <source>
        <dbReference type="ARBA" id="ARBA00022692"/>
    </source>
</evidence>
<sequence>MSRRGGSFKRDFPVVYFRFYQLERGVLKSSRWGLLYNLINTKIALYMICVCNIEHRLDLFLIDIGYRFLDIQKKLQIAITYMQTMPKMNFSPLLFLCMDVCVVQTVRLAQLSPLLLPHPLITLWGGSLLRAGLHLFLTFTFPGSPPWMSSFEGLQSMGVLCFHCPLYISLLWACGQSILGQLWGWHSWQGLLQGYCVTVVACLYWTRYVPSLLTKPTKEPQKKTGASLEKLLGYMKPYFIRFGAVLSLVVISSLGEMAIPHYTGRMTDWIMNEDEPEAFTHAITVMSLITVMSAVCEFVCDLIYNITMSRIHTSIQGLVFQSVLKQEIAFFDTAQTGDLVSRITTDTNDMSESLSEKLSLLMWYFMRVTFLFIFMLNLSWKLSLFTAMGLPIIWVIPKISGKWYQELGAKVQKSLAQANDVATETFSSMKTVRSFANEEGETERYRKRLEKTYSLNKEEAAAYAASTWTNSMSSLFLKVSILYYGGSLVTGGTVSSGDLVAFVLYELQFSSAVEAVMSYYPSVMRAIGGSEKIFEYVDRQPQVPPEGTLAPQNLEGHVEFKNVTFTYPTREDTPVLKGLSLELRPGQITALVGASGAGKTTCVSLLERFYLPQEGEILLDGQPLHSYKNQYLHDKISVVSQEPVLFARSVKENIKYGRDDATNEEMYRAAELANAHKFISDLPNGYDTDAGEKGGQVSGGQKQRIAIARALIRKPRVLVLDDATSNLDTESEHLVHQALLKDSNPCSVLLIAHKLSTVEKANHIVVLEEGKVLEEGSHVELLEKGGTYADLVNKQNTGFQRLDNDANVESHTMTSSNTVTV</sequence>
<keyword evidence="7" id="KW-0653">Protein transport</keyword>
<dbReference type="InterPro" id="IPR027417">
    <property type="entry name" value="P-loop_NTPase"/>
</dbReference>
<dbReference type="GO" id="GO:0012505">
    <property type="term" value="C:endomembrane system"/>
    <property type="evidence" value="ECO:0007669"/>
    <property type="project" value="UniProtKB-SubCell"/>
</dbReference>
<dbReference type="GO" id="GO:0005524">
    <property type="term" value="F:ATP binding"/>
    <property type="evidence" value="ECO:0007669"/>
    <property type="project" value="UniProtKB-KW"/>
</dbReference>
<evidence type="ECO:0000256" key="2">
    <source>
        <dbReference type="ARBA" id="ARBA00006493"/>
    </source>
</evidence>
<feature type="transmembrane region" description="Helical" evidence="11">
    <location>
        <begin position="185"/>
        <end position="205"/>
    </location>
</feature>
<dbReference type="PROSITE" id="PS50929">
    <property type="entry name" value="ABC_TM1F"/>
    <property type="match status" value="1"/>
</dbReference>
<keyword evidence="15" id="KW-1185">Reference proteome</keyword>
<evidence type="ECO:0000313" key="15">
    <source>
        <dbReference type="Proteomes" id="UP000694402"/>
    </source>
</evidence>
<keyword evidence="9 11" id="KW-1133">Transmembrane helix</keyword>
<dbReference type="PANTHER" id="PTHR43394">
    <property type="entry name" value="ATP-DEPENDENT PERMEASE MDL1, MITOCHONDRIAL"/>
    <property type="match status" value="1"/>
</dbReference>
<evidence type="ECO:0000259" key="12">
    <source>
        <dbReference type="PROSITE" id="PS50893"/>
    </source>
</evidence>
<feature type="domain" description="ABC transmembrane type-1" evidence="13">
    <location>
        <begin position="244"/>
        <end position="525"/>
    </location>
</feature>
<evidence type="ECO:0000256" key="6">
    <source>
        <dbReference type="ARBA" id="ARBA00022840"/>
    </source>
</evidence>
<evidence type="ECO:0000259" key="13">
    <source>
        <dbReference type="PROSITE" id="PS50929"/>
    </source>
</evidence>
<dbReference type="InterPro" id="IPR036640">
    <property type="entry name" value="ABC1_TM_sf"/>
</dbReference>
<evidence type="ECO:0000256" key="8">
    <source>
        <dbReference type="ARBA" id="ARBA00022967"/>
    </source>
</evidence>
<evidence type="ECO:0000256" key="10">
    <source>
        <dbReference type="ARBA" id="ARBA00023136"/>
    </source>
</evidence>
<evidence type="ECO:0000256" key="3">
    <source>
        <dbReference type="ARBA" id="ARBA00022448"/>
    </source>
</evidence>
<dbReference type="CDD" id="cd03249">
    <property type="entry name" value="ABC_MTABC3_MDL1_MDL2"/>
    <property type="match status" value="1"/>
</dbReference>
<reference evidence="15" key="1">
    <citation type="journal article" date="2018" name="PLoS ONE">
        <title>Chinook salmon (Oncorhynchus tshawytscha) genome and transcriptome.</title>
        <authorList>
            <person name="Christensen K.A."/>
            <person name="Leong J.S."/>
            <person name="Sakhrani D."/>
            <person name="Biagi C.A."/>
            <person name="Minkley D.R."/>
            <person name="Withler R.E."/>
            <person name="Rondeau E.B."/>
            <person name="Koop B.F."/>
            <person name="Devlin R.H."/>
        </authorList>
    </citation>
    <scope>NUCLEOTIDE SEQUENCE [LARGE SCALE GENOMIC DNA]</scope>
</reference>
<dbReference type="CDD" id="cd18589">
    <property type="entry name" value="ABC_6TM_TAP1"/>
    <property type="match status" value="1"/>
</dbReference>
<reference evidence="14" key="2">
    <citation type="submission" date="2025-08" db="UniProtKB">
        <authorList>
            <consortium name="Ensembl"/>
        </authorList>
    </citation>
    <scope>IDENTIFICATION</scope>
</reference>
<feature type="domain" description="ABC transporter" evidence="12">
    <location>
        <begin position="558"/>
        <end position="794"/>
    </location>
</feature>
<dbReference type="Pfam" id="PF00664">
    <property type="entry name" value="ABC_membrane"/>
    <property type="match status" value="1"/>
</dbReference>
<dbReference type="PROSITE" id="PS50893">
    <property type="entry name" value="ABC_TRANSPORTER_2"/>
    <property type="match status" value="1"/>
</dbReference>
<dbReference type="Gene3D" id="1.20.1560.10">
    <property type="entry name" value="ABC transporter type 1, transmembrane domain"/>
    <property type="match status" value="1"/>
</dbReference>
<proteinExistence type="inferred from homology"/>
<keyword evidence="8" id="KW-1278">Translocase</keyword>
<gene>
    <name evidence="14" type="primary">LOC112222999</name>
</gene>
<feature type="transmembrane region" description="Helical" evidence="11">
    <location>
        <begin position="279"/>
        <end position="304"/>
    </location>
</feature>
<feature type="transmembrane region" description="Helical" evidence="11">
    <location>
        <begin position="358"/>
        <end position="376"/>
    </location>
</feature>
<dbReference type="FunFam" id="3.40.50.300:FF:000140">
    <property type="entry name" value="Lipid A export ATP-binding/permease protein MsbA"/>
    <property type="match status" value="1"/>
</dbReference>
<dbReference type="AlphaFoldDB" id="A0AAZ3QNH9"/>
<keyword evidence="3" id="KW-0813">Transport</keyword>
<evidence type="ECO:0000256" key="1">
    <source>
        <dbReference type="ARBA" id="ARBA00004127"/>
    </source>
</evidence>
<keyword evidence="6" id="KW-0067">ATP-binding</keyword>
<dbReference type="GO" id="GO:0016887">
    <property type="term" value="F:ATP hydrolysis activity"/>
    <property type="evidence" value="ECO:0007669"/>
    <property type="project" value="InterPro"/>
</dbReference>
<protein>
    <submittedName>
        <fullName evidence="14">Transporter 1, ATP binding cassette subfamily B member</fullName>
    </submittedName>
</protein>
<evidence type="ECO:0000256" key="7">
    <source>
        <dbReference type="ARBA" id="ARBA00022856"/>
    </source>
</evidence>
<keyword evidence="7" id="KW-0571">Peptide transport</keyword>
<dbReference type="PANTHER" id="PTHR43394:SF13">
    <property type="entry name" value="ANTIGEN PEPTIDE TRANSPORTER 1"/>
    <property type="match status" value="1"/>
</dbReference>
<dbReference type="InterPro" id="IPR011527">
    <property type="entry name" value="ABC1_TM_dom"/>
</dbReference>
<keyword evidence="10 11" id="KW-0472">Membrane</keyword>
<dbReference type="PRINTS" id="PR01896">
    <property type="entry name" value="TAP1PROTEIN"/>
</dbReference>
<dbReference type="SMART" id="SM00382">
    <property type="entry name" value="AAA"/>
    <property type="match status" value="1"/>
</dbReference>
<dbReference type="FunFam" id="1.20.1560.10:FF:000215">
    <property type="entry name" value="ABC transporter B family member 4"/>
    <property type="match status" value="1"/>
</dbReference>
<accession>A0AAZ3QNH9</accession>
<dbReference type="PROSITE" id="PS00211">
    <property type="entry name" value="ABC_TRANSPORTER_1"/>
    <property type="match status" value="1"/>
</dbReference>
<keyword evidence="5" id="KW-0547">Nucleotide-binding</keyword>
<name>A0AAZ3QNH9_ONCTS</name>
<dbReference type="SUPFAM" id="SSF52540">
    <property type="entry name" value="P-loop containing nucleoside triphosphate hydrolases"/>
    <property type="match status" value="1"/>
</dbReference>